<feature type="region of interest" description="Disordered" evidence="3">
    <location>
        <begin position="943"/>
        <end position="983"/>
    </location>
</feature>
<dbReference type="GO" id="GO:0009338">
    <property type="term" value="C:exodeoxyribonuclease V complex"/>
    <property type="evidence" value="ECO:0007669"/>
    <property type="project" value="TreeGrafter"/>
</dbReference>
<dbReference type="AlphaFoldDB" id="A0A544VR09"/>
<dbReference type="Pfam" id="PF08751">
    <property type="entry name" value="TrwC"/>
    <property type="match status" value="1"/>
</dbReference>
<evidence type="ECO:0000256" key="2">
    <source>
        <dbReference type="ARBA" id="ARBA00022840"/>
    </source>
</evidence>
<proteinExistence type="predicted"/>
<dbReference type="EMBL" id="VIFX01000075">
    <property type="protein sequence ID" value="TQR82424.1"/>
    <property type="molecule type" value="Genomic_DNA"/>
</dbReference>
<dbReference type="InterPro" id="IPR050534">
    <property type="entry name" value="Coronavir_polyprotein_1ab"/>
</dbReference>
<keyword evidence="6" id="KW-1185">Reference proteome</keyword>
<protein>
    <submittedName>
        <fullName evidence="5">AAA family ATPase</fullName>
    </submittedName>
</protein>
<evidence type="ECO:0000313" key="6">
    <source>
        <dbReference type="Proteomes" id="UP000315759"/>
    </source>
</evidence>
<dbReference type="RefSeq" id="WP_142555983.1">
    <property type="nucleotide sequence ID" value="NZ_VIFX01000075.1"/>
</dbReference>
<evidence type="ECO:0000259" key="4">
    <source>
        <dbReference type="Pfam" id="PF08751"/>
    </source>
</evidence>
<dbReference type="SUPFAM" id="SSF55464">
    <property type="entry name" value="Origin of replication-binding domain, RBD-like"/>
    <property type="match status" value="1"/>
</dbReference>
<keyword evidence="2" id="KW-0067">ATP-binding</keyword>
<gene>
    <name evidence="5" type="ORF">D8S82_32250</name>
</gene>
<dbReference type="InterPro" id="IPR027417">
    <property type="entry name" value="P-loop_NTPase"/>
</dbReference>
<comment type="caution">
    <text evidence="5">The sequence shown here is derived from an EMBL/GenBank/DDBJ whole genome shotgun (WGS) entry which is preliminary data.</text>
</comment>
<dbReference type="PANTHER" id="PTHR43788:SF6">
    <property type="entry name" value="DNA HELICASE B"/>
    <property type="match status" value="1"/>
</dbReference>
<dbReference type="GO" id="GO:0005524">
    <property type="term" value="F:ATP binding"/>
    <property type="evidence" value="ECO:0007669"/>
    <property type="project" value="UniProtKB-KW"/>
</dbReference>
<dbReference type="SUPFAM" id="SSF52540">
    <property type="entry name" value="P-loop containing nucleoside triphosphate hydrolases"/>
    <property type="match status" value="1"/>
</dbReference>
<dbReference type="Proteomes" id="UP000315759">
    <property type="component" value="Unassembled WGS sequence"/>
</dbReference>
<dbReference type="InterPro" id="IPR014862">
    <property type="entry name" value="TrwC"/>
</dbReference>
<dbReference type="GO" id="GO:0017116">
    <property type="term" value="F:single-stranded DNA helicase activity"/>
    <property type="evidence" value="ECO:0007669"/>
    <property type="project" value="TreeGrafter"/>
</dbReference>
<organism evidence="5 6">
    <name type="scientific">Mycolicibacterium hodleri</name>
    <dbReference type="NCBI Taxonomy" id="49897"/>
    <lineage>
        <taxon>Bacteria</taxon>
        <taxon>Bacillati</taxon>
        <taxon>Actinomycetota</taxon>
        <taxon>Actinomycetes</taxon>
        <taxon>Mycobacteriales</taxon>
        <taxon>Mycobacteriaceae</taxon>
        <taxon>Mycolicibacterium</taxon>
    </lineage>
</organism>
<accession>A0A544VR09</accession>
<evidence type="ECO:0000256" key="1">
    <source>
        <dbReference type="ARBA" id="ARBA00022741"/>
    </source>
</evidence>
<name>A0A544VR09_9MYCO</name>
<evidence type="ECO:0000313" key="5">
    <source>
        <dbReference type="EMBL" id="TQR82424.1"/>
    </source>
</evidence>
<dbReference type="Pfam" id="PF13604">
    <property type="entry name" value="AAA_30"/>
    <property type="match status" value="1"/>
</dbReference>
<keyword evidence="1" id="KW-0547">Nucleotide-binding</keyword>
<dbReference type="CDD" id="cd18809">
    <property type="entry name" value="SF1_C_RecD"/>
    <property type="match status" value="1"/>
</dbReference>
<dbReference type="GO" id="GO:0006310">
    <property type="term" value="P:DNA recombination"/>
    <property type="evidence" value="ECO:0007669"/>
    <property type="project" value="TreeGrafter"/>
</dbReference>
<dbReference type="NCBIfam" id="NF041492">
    <property type="entry name" value="MobF"/>
    <property type="match status" value="1"/>
</dbReference>
<dbReference type="Gene3D" id="3.40.50.300">
    <property type="entry name" value="P-loop containing nucleotide triphosphate hydrolases"/>
    <property type="match status" value="2"/>
</dbReference>
<sequence length="983" mass="105983">MLTIAKLSLWSVNYYNDTARAVGQAAKDAQSAGGGLAEYYAERDTRTPVWTCAGDARTVADLVGLTDAQRTGGDADPDVVARWLDAGMAPSGECGRSHGKRGVHGFDLTFCAPKSVSLVRAFGGDVVDKAVSAAHQTAITEALEYLADHAGYTRVHNPITGLKDLQKLPGLVAAAYQHETSRAGDPHLHTHVLVPNRQPRSDGRLVSIDGTSLFHESRAAGIVYQATLRHELHRLAGVEWGPVNPETGMAEIAGVDPKNIAAWSQRSSQLRAWAANNLTVVDTATGRKKGLSQGQLAAAQKATRPAKPESLSWTQLRAQWHADGRGFGVDRTAQREARRAREAAAGRAAARVARRGGVVVDRHEVAAMAARADKAALTRADLVEVIGAQLPLMADNPGVAAEEGGAGGSAGDAVMPRQAIEECVDAVAMRLTEPRLAHQREGTERFTVDLILAEERRVFDMVDETSLRNACWVREFDTPEALGLSAQQHAAVTAIAASPQLVQPLSAPAGAGKTTSMRALRTLVERQRRGTVIVIAPTGKAVDVAVAEGAASEGFTMHAALARLADGRLTLGPFDVVVVDEAGMVGTHHWRALLTHTTTAGVKTVMVGDPHQLAPVKARGGMFTQLCEELPWAQRLTEVWRMHDPGERSASLALGHGGPAPVRRAVGWYRDHDRLHCGDQVTMAADALEAHQGDVAAGRDALLIADTTETTDALNRRIHDQITEQRTRTGRDTTTVTAARGHQVGVGDVVLTRLNDATIEVRDRADVTQRLPEAPVRNGQRWQVLKVDDTPDHPRIAARRLGDGAVAVLEGDYLKKQVQLGHAITVHSAQGVTADSCRAVIGDTTTRNLAYVAMTRGRDTNEVYLYERTITEADHHRDHPAPDEAGVHVAQRGGAVQAARMMRQIVGRDEPARTAHRTAADTPAELLPELVANLVAEHHSAVTRRHVDYQKSQRAQRDRTLDRSRGLDRDRGRERDRGYDLSL</sequence>
<dbReference type="PANTHER" id="PTHR43788">
    <property type="entry name" value="DNA2/NAM7 HELICASE FAMILY MEMBER"/>
    <property type="match status" value="1"/>
</dbReference>
<reference evidence="5 6" key="1">
    <citation type="submission" date="2018-10" db="EMBL/GenBank/DDBJ databases">
        <title>Draft genome of Mycobacterium hodleri strain B.</title>
        <authorList>
            <person name="Amande T.J."/>
            <person name="Mcgenity T.J."/>
        </authorList>
    </citation>
    <scope>NUCLEOTIDE SEQUENCE [LARGE SCALE GENOMIC DNA]</scope>
    <source>
        <strain evidence="5 6">B</strain>
    </source>
</reference>
<evidence type="ECO:0000256" key="3">
    <source>
        <dbReference type="SAM" id="MobiDB-lite"/>
    </source>
</evidence>
<feature type="domain" description="TrwC relaxase" evidence="4">
    <location>
        <begin position="24"/>
        <end position="323"/>
    </location>
</feature>